<dbReference type="Pfam" id="PF12937">
    <property type="entry name" value="F-box-like"/>
    <property type="match status" value="1"/>
</dbReference>
<dbReference type="InterPro" id="IPR001810">
    <property type="entry name" value="F-box_dom"/>
</dbReference>
<evidence type="ECO:0000256" key="1">
    <source>
        <dbReference type="SAM" id="MobiDB-lite"/>
    </source>
</evidence>
<dbReference type="Gene3D" id="1.20.1280.50">
    <property type="match status" value="1"/>
</dbReference>
<dbReference type="InterPro" id="IPR055336">
    <property type="entry name" value="At4g00755-like"/>
</dbReference>
<dbReference type="EMBL" id="JAXUIC010000008">
    <property type="protein sequence ID" value="KAK4578397.1"/>
    <property type="molecule type" value="Genomic_DNA"/>
</dbReference>
<dbReference type="PANTHER" id="PTHR39741:SF14">
    <property type="entry name" value="F-BOX DOMAIN-CONTAINING PROTEIN"/>
    <property type="match status" value="1"/>
</dbReference>
<dbReference type="InterPro" id="IPR036047">
    <property type="entry name" value="F-box-like_dom_sf"/>
</dbReference>
<dbReference type="EMBL" id="JAXUIC010000008">
    <property type="protein sequence ID" value="KAK4578398.1"/>
    <property type="molecule type" value="Genomic_DNA"/>
</dbReference>
<comment type="caution">
    <text evidence="3">The sequence shown here is derived from an EMBL/GenBank/DDBJ whole genome shotgun (WGS) entry which is preliminary data.</text>
</comment>
<gene>
    <name evidence="3" type="ORF">RGQ29_028495</name>
</gene>
<dbReference type="PANTHER" id="PTHR39741">
    <property type="entry name" value="F-BOX DOMAIN CONTAINING PROTEIN, EXPRESSED"/>
    <property type="match status" value="1"/>
</dbReference>
<dbReference type="SUPFAM" id="SSF81383">
    <property type="entry name" value="F-box domain"/>
    <property type="match status" value="1"/>
</dbReference>
<reference evidence="3 4" key="1">
    <citation type="journal article" date="2023" name="G3 (Bethesda)">
        <title>A haplotype-resolved chromosome-scale genome for Quercus rubra L. provides insights into the genetics of adaptive traits for red oak species.</title>
        <authorList>
            <person name="Kapoor B."/>
            <person name="Jenkins J."/>
            <person name="Schmutz J."/>
            <person name="Zhebentyayeva T."/>
            <person name="Kuelheim C."/>
            <person name="Coggeshall M."/>
            <person name="Heim C."/>
            <person name="Lasky J.R."/>
            <person name="Leites L."/>
            <person name="Islam-Faridi N."/>
            <person name="Romero-Severson J."/>
            <person name="DeLeo V.L."/>
            <person name="Lucas S.M."/>
            <person name="Lazic D."/>
            <person name="Gailing O."/>
            <person name="Carlson J."/>
            <person name="Staton M."/>
        </authorList>
    </citation>
    <scope>NUCLEOTIDE SEQUENCE [LARGE SCALE GENOMIC DNA]</scope>
    <source>
        <strain evidence="3">Pseudo-F2</strain>
    </source>
</reference>
<accession>A0AAN7ERZ8</accession>
<evidence type="ECO:0000259" key="2">
    <source>
        <dbReference type="Pfam" id="PF12937"/>
    </source>
</evidence>
<evidence type="ECO:0000313" key="3">
    <source>
        <dbReference type="EMBL" id="KAK4578397.1"/>
    </source>
</evidence>
<feature type="region of interest" description="Disordered" evidence="1">
    <location>
        <begin position="356"/>
        <end position="404"/>
    </location>
</feature>
<protein>
    <recommendedName>
        <fullName evidence="2">F-box domain-containing protein</fullName>
    </recommendedName>
</protein>
<evidence type="ECO:0000313" key="4">
    <source>
        <dbReference type="Proteomes" id="UP001324115"/>
    </source>
</evidence>
<dbReference type="AlphaFoldDB" id="A0AAN7ERZ8"/>
<feature type="domain" description="F-box" evidence="2">
    <location>
        <begin position="17"/>
        <end position="55"/>
    </location>
</feature>
<organism evidence="3 4">
    <name type="scientific">Quercus rubra</name>
    <name type="common">Northern red oak</name>
    <name type="synonym">Quercus borealis</name>
    <dbReference type="NCBI Taxonomy" id="3512"/>
    <lineage>
        <taxon>Eukaryota</taxon>
        <taxon>Viridiplantae</taxon>
        <taxon>Streptophyta</taxon>
        <taxon>Embryophyta</taxon>
        <taxon>Tracheophyta</taxon>
        <taxon>Spermatophyta</taxon>
        <taxon>Magnoliopsida</taxon>
        <taxon>eudicotyledons</taxon>
        <taxon>Gunneridae</taxon>
        <taxon>Pentapetalae</taxon>
        <taxon>rosids</taxon>
        <taxon>fabids</taxon>
        <taxon>Fagales</taxon>
        <taxon>Fagaceae</taxon>
        <taxon>Quercus</taxon>
    </lineage>
</organism>
<keyword evidence="4" id="KW-1185">Reference proteome</keyword>
<sequence length="404" mass="46135">MEACMDFMNWLDLDMSVKLLMHLKDQSDLARVSSVSRSWRDFVIANGLFKQLCLRMFPQLSKVTHVMELNNCGAKEPVEVGSSHSMEWESLARDHRVYATLARVCTSFRVQDCISEAISASSTDNYPKETIDNTLLPADIVSQRAYWSSKGQSNPAVPETLTYKLVSEFCVITEIYIHPFKAYFQRGSPIYSAKAVRFRMGHPKSPNDFGSHLLGDSLPSADDTFIWTYTSPEFAMAQDSCLQKFRLPEPVLCIGGILQIELLGRVQTQEIDGLFYICISHVHVVGRCLSPAFVVENIQPSGTFVLKKDMRCKFHTQQSSPDNEAQEISDDQLQSRFRYLRNYLRNLNVIEIDEYESGEEEDVVEIEEYESGEEEYESGEEEDVEIEEYGSGEEEDEAEEEYLL</sequence>
<proteinExistence type="predicted"/>
<name>A0AAN7ERZ8_QUERU</name>
<dbReference type="Proteomes" id="UP001324115">
    <property type="component" value="Unassembled WGS sequence"/>
</dbReference>